<dbReference type="InterPro" id="IPR051798">
    <property type="entry name" value="Class-II_PLP-Dep_Aminotrans"/>
</dbReference>
<dbReference type="Gene3D" id="3.40.640.10">
    <property type="entry name" value="Type I PLP-dependent aspartate aminotransferase-like (Major domain)"/>
    <property type="match status" value="1"/>
</dbReference>
<evidence type="ECO:0000256" key="3">
    <source>
        <dbReference type="ARBA" id="ARBA00022898"/>
    </source>
</evidence>
<dbReference type="PANTHER" id="PTHR43525">
    <property type="entry name" value="PROTEIN MALY"/>
    <property type="match status" value="1"/>
</dbReference>
<dbReference type="CDD" id="cd00609">
    <property type="entry name" value="AAT_like"/>
    <property type="match status" value="1"/>
</dbReference>
<feature type="domain" description="Aminotransferase class I/classII large" evidence="6">
    <location>
        <begin position="35"/>
        <end position="378"/>
    </location>
</feature>
<keyword evidence="4 7" id="KW-0456">Lyase</keyword>
<dbReference type="Pfam" id="PF00155">
    <property type="entry name" value="Aminotran_1_2"/>
    <property type="match status" value="1"/>
</dbReference>
<keyword evidence="3" id="KW-0663">Pyridoxal phosphate</keyword>
<dbReference type="RefSeq" id="WP_373973058.1">
    <property type="nucleotide sequence ID" value="NZ_JBHDLJ010000015.1"/>
</dbReference>
<comment type="cofactor">
    <cofactor evidence="1">
        <name>pyridoxal 5'-phosphate</name>
        <dbReference type="ChEBI" id="CHEBI:597326"/>
    </cofactor>
</comment>
<dbReference type="InterPro" id="IPR015424">
    <property type="entry name" value="PyrdxlP-dep_Trfase"/>
</dbReference>
<comment type="similarity">
    <text evidence="5">Belongs to the class-II pyridoxal-phosphate-dependent aminotransferase family. MalY/PatB cystathionine beta-lyase subfamily.</text>
</comment>
<dbReference type="Gene3D" id="3.90.1150.10">
    <property type="entry name" value="Aspartate Aminotransferase, domain 1"/>
    <property type="match status" value="1"/>
</dbReference>
<dbReference type="Proteomes" id="UP001575652">
    <property type="component" value="Unassembled WGS sequence"/>
</dbReference>
<sequence>MDPHPFDRITSDELRRRGSLKWTGYPEMLGAWVAEMDFGTAPGVAEAATETLRSGLFGYAPPRLVGDMQSAAARWLASRHGWAVDPAQVRPLPSVLTALEAAILYFSPTHRPDAPVVLLTPAYMPFLDTPGRFGRRAIHVDMVANDSGWEVDWAALEAALRGGALLVLVNPHNPLGKVYSRGELQRVSALVEASGSRVFADEIHAPLIYAPSAHIPYATLDEASAAHTVTGISASKAFNVPGLKCAQLVLTNDTDRLLWDVVGSPLEAGAANVGLAASAAAYDGGARWLGGVVDYLDGNRRLLAALVHEHLPAVRYVVPDATYLAWLDVSDLTIGRNPARFFRNQAGVATVSGSACGEAGRGYVRLNFATPRPVLEAMVHRMGAAVDGSDVNDSGDIDAYF</sequence>
<dbReference type="InterPro" id="IPR015421">
    <property type="entry name" value="PyrdxlP-dep_Trfase_major"/>
</dbReference>
<evidence type="ECO:0000313" key="8">
    <source>
        <dbReference type="Proteomes" id="UP001575652"/>
    </source>
</evidence>
<dbReference type="InterPro" id="IPR004839">
    <property type="entry name" value="Aminotransferase_I/II_large"/>
</dbReference>
<evidence type="ECO:0000256" key="5">
    <source>
        <dbReference type="ARBA" id="ARBA00037974"/>
    </source>
</evidence>
<evidence type="ECO:0000313" key="7">
    <source>
        <dbReference type="EMBL" id="MFB0835881.1"/>
    </source>
</evidence>
<evidence type="ECO:0000259" key="6">
    <source>
        <dbReference type="Pfam" id="PF00155"/>
    </source>
</evidence>
<keyword evidence="8" id="KW-1185">Reference proteome</keyword>
<comment type="caution">
    <text evidence="7">The sequence shown here is derived from an EMBL/GenBank/DDBJ whole genome shotgun (WGS) entry which is preliminary data.</text>
</comment>
<dbReference type="SUPFAM" id="SSF53383">
    <property type="entry name" value="PLP-dependent transferases"/>
    <property type="match status" value="1"/>
</dbReference>
<dbReference type="EMBL" id="JBHDLJ010000015">
    <property type="protein sequence ID" value="MFB0835881.1"/>
    <property type="molecule type" value="Genomic_DNA"/>
</dbReference>
<dbReference type="PANTHER" id="PTHR43525:SF2">
    <property type="entry name" value="CYSTATHIONINE BETA-LYASE-RELATED"/>
    <property type="match status" value="1"/>
</dbReference>
<dbReference type="InterPro" id="IPR015422">
    <property type="entry name" value="PyrdxlP-dep_Trfase_small"/>
</dbReference>
<organism evidence="7 8">
    <name type="scientific">Arthrobacter halodurans</name>
    <dbReference type="NCBI Taxonomy" id="516699"/>
    <lineage>
        <taxon>Bacteria</taxon>
        <taxon>Bacillati</taxon>
        <taxon>Actinomycetota</taxon>
        <taxon>Actinomycetes</taxon>
        <taxon>Micrococcales</taxon>
        <taxon>Micrococcaceae</taxon>
        <taxon>Arthrobacter</taxon>
    </lineage>
</organism>
<protein>
    <recommendedName>
        <fullName evidence="2">cysteine-S-conjugate beta-lyase</fullName>
        <ecNumber evidence="2">4.4.1.13</ecNumber>
    </recommendedName>
</protein>
<evidence type="ECO:0000256" key="4">
    <source>
        <dbReference type="ARBA" id="ARBA00023239"/>
    </source>
</evidence>
<evidence type="ECO:0000256" key="1">
    <source>
        <dbReference type="ARBA" id="ARBA00001933"/>
    </source>
</evidence>
<gene>
    <name evidence="7" type="ORF">ACETWP_14910</name>
</gene>
<dbReference type="GO" id="GO:0047804">
    <property type="term" value="F:cysteine-S-conjugate beta-lyase activity"/>
    <property type="evidence" value="ECO:0007669"/>
    <property type="project" value="UniProtKB-EC"/>
</dbReference>
<proteinExistence type="inferred from homology"/>
<evidence type="ECO:0000256" key="2">
    <source>
        <dbReference type="ARBA" id="ARBA00012224"/>
    </source>
</evidence>
<accession>A0ABV4URM2</accession>
<reference evidence="7 8" key="1">
    <citation type="submission" date="2024-09" db="EMBL/GenBank/DDBJ databases">
        <authorList>
            <person name="Salinas-Garcia M.A."/>
            <person name="Prieme A."/>
        </authorList>
    </citation>
    <scope>NUCLEOTIDE SEQUENCE [LARGE SCALE GENOMIC DNA]</scope>
    <source>
        <strain evidence="7 8">DSM 21081</strain>
    </source>
</reference>
<dbReference type="EC" id="4.4.1.13" evidence="2"/>
<name>A0ABV4URM2_9MICC</name>